<proteinExistence type="predicted"/>
<sequence length="61" mass="7060">MISFSSHSATLLFSLWVQYQDEKLSLFNLYLLSGKYNANNNFISLTLSTFNNKASTREAYR</sequence>
<organism evidence="1 2">
    <name type="scientific">Vibrio ordalii FS-238</name>
    <dbReference type="NCBI Taxonomy" id="617133"/>
    <lineage>
        <taxon>Bacteria</taxon>
        <taxon>Pseudomonadati</taxon>
        <taxon>Pseudomonadota</taxon>
        <taxon>Gammaproteobacteria</taxon>
        <taxon>Vibrionales</taxon>
        <taxon>Vibrionaceae</taxon>
        <taxon>Vibrio</taxon>
    </lineage>
</organism>
<dbReference type="EMBL" id="AJYS02000027">
    <property type="protein sequence ID" value="OEE41778.1"/>
    <property type="molecule type" value="Genomic_DNA"/>
</dbReference>
<dbReference type="Proteomes" id="UP000094808">
    <property type="component" value="Unassembled WGS sequence"/>
</dbReference>
<dbReference type="AlphaFoldDB" id="A0A853RAA9"/>
<comment type="caution">
    <text evidence="1">The sequence shown here is derived from an EMBL/GenBank/DDBJ whole genome shotgun (WGS) entry which is preliminary data.</text>
</comment>
<name>A0A853RAA9_9VIBR</name>
<evidence type="ECO:0000313" key="1">
    <source>
        <dbReference type="EMBL" id="OEE41778.1"/>
    </source>
</evidence>
<keyword evidence="2" id="KW-1185">Reference proteome</keyword>
<protein>
    <submittedName>
        <fullName evidence="1">Uncharacterized protein</fullName>
    </submittedName>
</protein>
<accession>A0A853RAA9</accession>
<evidence type="ECO:0000313" key="2">
    <source>
        <dbReference type="Proteomes" id="UP000094808"/>
    </source>
</evidence>
<gene>
    <name evidence="1" type="ORF">A1QS_01870</name>
</gene>
<reference evidence="1 2" key="1">
    <citation type="journal article" date="2012" name="Science">
        <title>Ecological populations of bacteria act as socially cohesive units of antibiotic production and resistance.</title>
        <authorList>
            <person name="Cordero O.X."/>
            <person name="Wildschutte H."/>
            <person name="Kirkup B."/>
            <person name="Proehl S."/>
            <person name="Ngo L."/>
            <person name="Hussain F."/>
            <person name="Le Roux F."/>
            <person name="Mincer T."/>
            <person name="Polz M.F."/>
        </authorList>
    </citation>
    <scope>NUCLEOTIDE SEQUENCE [LARGE SCALE GENOMIC DNA]</scope>
    <source>
        <strain evidence="1 2">FS-238</strain>
    </source>
</reference>